<dbReference type="PANTHER" id="PTHR34707:SF1">
    <property type="entry name" value="VIMENTIN-TYPE INTERMEDIATE FILAMENT-ASSOCIATED COILED-COIL PROTEIN"/>
    <property type="match status" value="1"/>
</dbReference>
<evidence type="ECO:0000313" key="3">
    <source>
        <dbReference type="EMBL" id="KAJ1922146.1"/>
    </source>
</evidence>
<keyword evidence="1" id="KW-0175">Coiled coil</keyword>
<feature type="compositionally biased region" description="Low complexity" evidence="2">
    <location>
        <begin position="470"/>
        <end position="479"/>
    </location>
</feature>
<dbReference type="EMBL" id="JANBPU010000001">
    <property type="protein sequence ID" value="KAJ1922146.1"/>
    <property type="molecule type" value="Genomic_DNA"/>
</dbReference>
<feature type="compositionally biased region" description="Polar residues" evidence="2">
    <location>
        <begin position="1"/>
        <end position="20"/>
    </location>
</feature>
<feature type="region of interest" description="Disordered" evidence="2">
    <location>
        <begin position="545"/>
        <end position="592"/>
    </location>
</feature>
<protein>
    <submittedName>
        <fullName evidence="3">Uncharacterized protein</fullName>
    </submittedName>
</protein>
<reference evidence="3" key="1">
    <citation type="submission" date="2022-07" db="EMBL/GenBank/DDBJ databases">
        <title>Phylogenomic reconstructions and comparative analyses of Kickxellomycotina fungi.</title>
        <authorList>
            <person name="Reynolds N.K."/>
            <person name="Stajich J.E."/>
            <person name="Barry K."/>
            <person name="Grigoriev I.V."/>
            <person name="Crous P."/>
            <person name="Smith M.E."/>
        </authorList>
    </citation>
    <scope>NUCLEOTIDE SEQUENCE</scope>
    <source>
        <strain evidence="3">NBRC 100468</strain>
    </source>
</reference>
<dbReference type="Proteomes" id="UP001150538">
    <property type="component" value="Unassembled WGS sequence"/>
</dbReference>
<feature type="region of interest" description="Disordered" evidence="2">
    <location>
        <begin position="464"/>
        <end position="489"/>
    </location>
</feature>
<feature type="coiled-coil region" evidence="1">
    <location>
        <begin position="66"/>
        <end position="156"/>
    </location>
</feature>
<accession>A0A9W8A967</accession>
<dbReference type="AlphaFoldDB" id="A0A9W8A967"/>
<feature type="coiled-coil region" evidence="1">
    <location>
        <begin position="218"/>
        <end position="323"/>
    </location>
</feature>
<feature type="region of interest" description="Disordered" evidence="2">
    <location>
        <begin position="1"/>
        <end position="37"/>
    </location>
</feature>
<organism evidence="3 4">
    <name type="scientific">Mycoemilia scoparia</name>
    <dbReference type="NCBI Taxonomy" id="417184"/>
    <lineage>
        <taxon>Eukaryota</taxon>
        <taxon>Fungi</taxon>
        <taxon>Fungi incertae sedis</taxon>
        <taxon>Zoopagomycota</taxon>
        <taxon>Kickxellomycotina</taxon>
        <taxon>Kickxellomycetes</taxon>
        <taxon>Kickxellales</taxon>
        <taxon>Kickxellaceae</taxon>
        <taxon>Mycoemilia</taxon>
    </lineage>
</organism>
<dbReference type="OrthoDB" id="5589812at2759"/>
<dbReference type="PANTHER" id="PTHR34707">
    <property type="entry name" value="VIMENTIN-TYPE INTERMEDIATE FILAMENT-ASSOCIATED COILED-COIL PROTEIN"/>
    <property type="match status" value="1"/>
</dbReference>
<feature type="region of interest" description="Disordered" evidence="2">
    <location>
        <begin position="607"/>
        <end position="634"/>
    </location>
</feature>
<comment type="caution">
    <text evidence="3">The sequence shown here is derived from an EMBL/GenBank/DDBJ whole genome shotgun (WGS) entry which is preliminary data.</text>
</comment>
<keyword evidence="4" id="KW-1185">Reference proteome</keyword>
<evidence type="ECO:0000256" key="2">
    <source>
        <dbReference type="SAM" id="MobiDB-lite"/>
    </source>
</evidence>
<proteinExistence type="predicted"/>
<dbReference type="GO" id="GO:0045098">
    <property type="term" value="C:type III intermediate filament"/>
    <property type="evidence" value="ECO:0007669"/>
    <property type="project" value="TreeGrafter"/>
</dbReference>
<evidence type="ECO:0000256" key="1">
    <source>
        <dbReference type="SAM" id="Coils"/>
    </source>
</evidence>
<evidence type="ECO:0000313" key="4">
    <source>
        <dbReference type="Proteomes" id="UP001150538"/>
    </source>
</evidence>
<name>A0A9W8A967_9FUNG</name>
<gene>
    <name evidence="3" type="ORF">H4219_000008</name>
</gene>
<sequence length="947" mass="107215">MSDSTSTAQKLRSENHTSASPDKALASDPYEVNEPNLEDNAMSINIKNIRSFKETVVNTSRLLRVYNKQQKDLAQANEEISKLKEEAQKLQRLNAMSQRDLESKVFECKEIQAEAESTRKLLQRRENELSSIRAIREDLESKLSEIQASKSQGEKTVTKPYPKASFLSAEIEKLKDEITKRDGTIKSLRIQRDAAKSNARAEVMTLRVKLDKSLVESQGKHDKEVERLQQEIERHKSDLVKEQEKCIELEMDSGMKQVQIDDLERQIKTFSSKIESAQQLVQKTKAKLKEENKEKMLALRQALSQKQKELGKKDKIIAELQKQLEKKSNSTPDIEISQVVQQAARLEQELRYYQDIAKSFQVELEELKREQPLEKRKPRGKMAAAQQEIDELKAQVEKKDEELIVAKNALSAIRNSTENRDVAPRIDYVVEAQELRVQIEKRDATIERLEREVARLREDDLNTMKLRNASSSRTQTRSTPTPPADTGVPTYHKEDIVQLRKERAALLELIAEQQLQLRELRISSGIHAPLNPIIGDHLMTPSRGLNCNDSLRNTGSTRSSAAQRKRNSDGGGEVGVDTYKRPKTGPHSQEFGSPMYFSSIATSFLETPKNRTPATTGARKLDAGKGKPKSSTKSTPITLVTIKRHLCDMRLNDTSRANRFMEYLYEQPQVFISSIQQMQRPILDIDPSTFVTSLSKMLSKPQGGQSAKSVPILPEALRNPQDNNDKGLSTCTNETVISKPLPKGVPFFEANVALALWNIGYKQQKGSWVESIAQNICLHIILNNNDSVSLACMLTRIFSTFCYLSADLMRCRVFCTELLIEAVDKPHVLPVIANMAAVWPLVLIKPQQEQNNGISLSSPLQLFIHSLESIISGLFDIYSKEKGADEAKELYQVFTEICLWSKPDKAEYTDKMYNRMVEIMNAPSNDSAKYQSLLKPALKLIKTYCAP</sequence>
<feature type="compositionally biased region" description="Polar residues" evidence="2">
    <location>
        <begin position="545"/>
        <end position="562"/>
    </location>
</feature>